<proteinExistence type="inferred from homology"/>
<evidence type="ECO:0000256" key="4">
    <source>
        <dbReference type="SAM" id="MobiDB-lite"/>
    </source>
</evidence>
<dbReference type="Pfam" id="PF13407">
    <property type="entry name" value="Peripla_BP_4"/>
    <property type="match status" value="1"/>
</dbReference>
<evidence type="ECO:0000313" key="7">
    <source>
        <dbReference type="Proteomes" id="UP000078070"/>
    </source>
</evidence>
<name>A0A1A9ETN6_9GAMM</name>
<dbReference type="KEGG" id="mars:A8C75_00840"/>
<dbReference type="GO" id="GO:0030313">
    <property type="term" value="C:cell envelope"/>
    <property type="evidence" value="ECO:0007669"/>
    <property type="project" value="UniProtKB-SubCell"/>
</dbReference>
<dbReference type="GO" id="GO:0030246">
    <property type="term" value="F:carbohydrate binding"/>
    <property type="evidence" value="ECO:0007669"/>
    <property type="project" value="UniProtKB-ARBA"/>
</dbReference>
<dbReference type="SUPFAM" id="SSF53822">
    <property type="entry name" value="Periplasmic binding protein-like I"/>
    <property type="match status" value="1"/>
</dbReference>
<evidence type="ECO:0000256" key="1">
    <source>
        <dbReference type="ARBA" id="ARBA00004196"/>
    </source>
</evidence>
<protein>
    <recommendedName>
        <fullName evidence="5">Periplasmic binding protein domain-containing protein</fullName>
    </recommendedName>
</protein>
<comment type="similarity">
    <text evidence="2">Belongs to the bacterial solute-binding protein 2 family.</text>
</comment>
<dbReference type="PANTHER" id="PTHR46847">
    <property type="entry name" value="D-ALLOSE-BINDING PERIPLASMIC PROTEIN-RELATED"/>
    <property type="match status" value="1"/>
</dbReference>
<organism evidence="6 7">
    <name type="scientific">Marinobacterium aestuarii</name>
    <dbReference type="NCBI Taxonomy" id="1821621"/>
    <lineage>
        <taxon>Bacteria</taxon>
        <taxon>Pseudomonadati</taxon>
        <taxon>Pseudomonadota</taxon>
        <taxon>Gammaproteobacteria</taxon>
        <taxon>Oceanospirillales</taxon>
        <taxon>Oceanospirillaceae</taxon>
        <taxon>Marinobacterium</taxon>
    </lineage>
</organism>
<reference evidence="7" key="1">
    <citation type="submission" date="2016-05" db="EMBL/GenBank/DDBJ databases">
        <authorList>
            <person name="Baek K."/>
            <person name="Yang S.-J."/>
        </authorList>
    </citation>
    <scope>NUCLEOTIDE SEQUENCE [LARGE SCALE GENOMIC DNA]</scope>
    <source>
        <strain evidence="7">ST58-10</strain>
    </source>
</reference>
<comment type="subcellular location">
    <subcellularLocation>
        <location evidence="1">Cell envelope</location>
    </subcellularLocation>
</comment>
<evidence type="ECO:0000313" key="6">
    <source>
        <dbReference type="EMBL" id="ANG61142.1"/>
    </source>
</evidence>
<dbReference type="InterPro" id="IPR028082">
    <property type="entry name" value="Peripla_BP_I"/>
</dbReference>
<keyword evidence="7" id="KW-1185">Reference proteome</keyword>
<reference evidence="6 7" key="2">
    <citation type="journal article" date="2018" name="Int. J. Syst. Evol. Microbiol.">
        <title>Marinobacterium aestuarii sp. nov., a benzene-degrading marine bacterium isolated from estuary sediment.</title>
        <authorList>
            <person name="Bae S.S."/>
            <person name="Jung J."/>
            <person name="Chung D."/>
            <person name="Baek K."/>
        </authorList>
    </citation>
    <scope>NUCLEOTIDE SEQUENCE [LARGE SCALE GENOMIC DNA]</scope>
    <source>
        <strain evidence="6 7">ST58-10</strain>
    </source>
</reference>
<feature type="region of interest" description="Disordered" evidence="4">
    <location>
        <begin position="1"/>
        <end position="21"/>
    </location>
</feature>
<dbReference type="AlphaFoldDB" id="A0A1A9ETN6"/>
<dbReference type="EMBL" id="CP015839">
    <property type="protein sequence ID" value="ANG61142.1"/>
    <property type="molecule type" value="Genomic_DNA"/>
</dbReference>
<dbReference type="PANTHER" id="PTHR46847:SF1">
    <property type="entry name" value="D-ALLOSE-BINDING PERIPLASMIC PROTEIN-RELATED"/>
    <property type="match status" value="1"/>
</dbReference>
<dbReference type="Gene3D" id="3.40.50.2300">
    <property type="match status" value="2"/>
</dbReference>
<evidence type="ECO:0000259" key="5">
    <source>
        <dbReference type="Pfam" id="PF13407"/>
    </source>
</evidence>
<dbReference type="CDD" id="cd01536">
    <property type="entry name" value="PBP1_ABC_sugar_binding-like"/>
    <property type="match status" value="1"/>
</dbReference>
<dbReference type="STRING" id="1821621.A8C75_00840"/>
<evidence type="ECO:0000256" key="2">
    <source>
        <dbReference type="ARBA" id="ARBA00007639"/>
    </source>
</evidence>
<dbReference type="Proteomes" id="UP000078070">
    <property type="component" value="Chromosome"/>
</dbReference>
<dbReference type="GO" id="GO:0055085">
    <property type="term" value="P:transmembrane transport"/>
    <property type="evidence" value="ECO:0007669"/>
    <property type="project" value="UniProtKB-ARBA"/>
</dbReference>
<dbReference type="InterPro" id="IPR025997">
    <property type="entry name" value="SBP_2_dom"/>
</dbReference>
<accession>A0A1A9ETN6</accession>
<sequence length="333" mass="36505">MAAGFLTGCDDKPAQRSRPQTSVVLAQNQAQAAADSRALGVAQELTASRPWRISFLMKNFAWANPYWRRTQEGAETARQSFGVFLRVQGVQEYAVERQIRSLDALIREDRSDGIIIAPVDTNRLSPVVEKAVRAGIPVIVYDTPLNAEGVLTYVGSDNFRAGTLLGRWVVEQLGGAGNVLIMEGLPGHQNSLDRRNGMLEGLREGDINVLGLSSGRWQRADAQQVAANWLARLDDIDAIMAVDDVMALGIADALEGANRRNVLVTGFDANTDALLAIRQGRLHATMDQVPKLQARRAVQLMVRHLETGEPFPATLLWSNLRLVTAENVTDFLQ</sequence>
<keyword evidence="3" id="KW-0732">Signal</keyword>
<gene>
    <name evidence="6" type="ORF">A8C75_00840</name>
</gene>
<feature type="domain" description="Periplasmic binding protein" evidence="5">
    <location>
        <begin position="62"/>
        <end position="308"/>
    </location>
</feature>
<evidence type="ECO:0000256" key="3">
    <source>
        <dbReference type="ARBA" id="ARBA00022729"/>
    </source>
</evidence>